<gene>
    <name evidence="1" type="ORF">SLEP1_g4836</name>
</gene>
<comment type="caution">
    <text evidence="1">The sequence shown here is derived from an EMBL/GenBank/DDBJ whole genome shotgun (WGS) entry which is preliminary data.</text>
</comment>
<dbReference type="EMBL" id="BPVZ01000004">
    <property type="protein sequence ID" value="GKU90892.1"/>
    <property type="molecule type" value="Genomic_DNA"/>
</dbReference>
<organism evidence="1 2">
    <name type="scientific">Rubroshorea leprosula</name>
    <dbReference type="NCBI Taxonomy" id="152421"/>
    <lineage>
        <taxon>Eukaryota</taxon>
        <taxon>Viridiplantae</taxon>
        <taxon>Streptophyta</taxon>
        <taxon>Embryophyta</taxon>
        <taxon>Tracheophyta</taxon>
        <taxon>Spermatophyta</taxon>
        <taxon>Magnoliopsida</taxon>
        <taxon>eudicotyledons</taxon>
        <taxon>Gunneridae</taxon>
        <taxon>Pentapetalae</taxon>
        <taxon>rosids</taxon>
        <taxon>malvids</taxon>
        <taxon>Malvales</taxon>
        <taxon>Dipterocarpaceae</taxon>
        <taxon>Rubroshorea</taxon>
    </lineage>
</organism>
<reference evidence="1 2" key="1">
    <citation type="journal article" date="2021" name="Commun. Biol.">
        <title>The genome of Shorea leprosula (Dipterocarpaceae) highlights the ecological relevance of drought in aseasonal tropical rainforests.</title>
        <authorList>
            <person name="Ng K.K.S."/>
            <person name="Kobayashi M.J."/>
            <person name="Fawcett J.A."/>
            <person name="Hatakeyama M."/>
            <person name="Paape T."/>
            <person name="Ng C.H."/>
            <person name="Ang C.C."/>
            <person name="Tnah L.H."/>
            <person name="Lee C.T."/>
            <person name="Nishiyama T."/>
            <person name="Sese J."/>
            <person name="O'Brien M.J."/>
            <person name="Copetti D."/>
            <person name="Mohd Noor M.I."/>
            <person name="Ong R.C."/>
            <person name="Putra M."/>
            <person name="Sireger I.Z."/>
            <person name="Indrioko S."/>
            <person name="Kosugi Y."/>
            <person name="Izuno A."/>
            <person name="Isagi Y."/>
            <person name="Lee S.L."/>
            <person name="Shimizu K.K."/>
        </authorList>
    </citation>
    <scope>NUCLEOTIDE SEQUENCE [LARGE SCALE GENOMIC DNA]</scope>
    <source>
        <strain evidence="1">214</strain>
    </source>
</reference>
<evidence type="ECO:0000313" key="2">
    <source>
        <dbReference type="Proteomes" id="UP001054252"/>
    </source>
</evidence>
<dbReference type="AlphaFoldDB" id="A0AAV5HQ04"/>
<keyword evidence="2" id="KW-1185">Reference proteome</keyword>
<proteinExistence type="predicted"/>
<sequence>MNSVPEFACHEPSAWVCVGSYANPTPGFPWVCDANLMPRFAWGRDANPMPRFMWVNDTNPAPGFAKQTYDLDWVCNEPNSWFHLLILFEC</sequence>
<evidence type="ECO:0000313" key="1">
    <source>
        <dbReference type="EMBL" id="GKU90892.1"/>
    </source>
</evidence>
<name>A0AAV5HQ04_9ROSI</name>
<protein>
    <submittedName>
        <fullName evidence="1">Uncharacterized protein</fullName>
    </submittedName>
</protein>
<dbReference type="Proteomes" id="UP001054252">
    <property type="component" value="Unassembled WGS sequence"/>
</dbReference>
<accession>A0AAV5HQ04</accession>